<dbReference type="InterPro" id="IPR013971">
    <property type="entry name" value="HalX_domain"/>
</dbReference>
<evidence type="ECO:0000256" key="1">
    <source>
        <dbReference type="ARBA" id="ARBA00022553"/>
    </source>
</evidence>
<feature type="modified residue" description="4-aspartylphosphate" evidence="2">
    <location>
        <position position="55"/>
    </location>
</feature>
<gene>
    <name evidence="5" type="ORF">ACFSBX_07460</name>
</gene>
<keyword evidence="1 2" id="KW-0597">Phosphoprotein</keyword>
<feature type="domain" description="Response regulatory" evidence="4">
    <location>
        <begin position="8"/>
        <end position="117"/>
    </location>
</feature>
<evidence type="ECO:0000256" key="2">
    <source>
        <dbReference type="PROSITE-ProRule" id="PRU00169"/>
    </source>
</evidence>
<feature type="region of interest" description="Disordered" evidence="3">
    <location>
        <begin position="192"/>
        <end position="222"/>
    </location>
</feature>
<organism evidence="5 6">
    <name type="scientific">Halobellus rarus</name>
    <dbReference type="NCBI Taxonomy" id="1126237"/>
    <lineage>
        <taxon>Archaea</taxon>
        <taxon>Methanobacteriati</taxon>
        <taxon>Methanobacteriota</taxon>
        <taxon>Stenosarchaea group</taxon>
        <taxon>Halobacteria</taxon>
        <taxon>Halobacteriales</taxon>
        <taxon>Haloferacaceae</taxon>
        <taxon>Halobellus</taxon>
    </lineage>
</organism>
<proteinExistence type="predicted"/>
<dbReference type="Proteomes" id="UP001597085">
    <property type="component" value="Unassembled WGS sequence"/>
</dbReference>
<name>A0ABD6CM06_9EURY</name>
<dbReference type="RefSeq" id="WP_256420333.1">
    <property type="nucleotide sequence ID" value="NZ_JANHDI010000002.1"/>
</dbReference>
<dbReference type="PANTHER" id="PTHR44591:SF3">
    <property type="entry name" value="RESPONSE REGULATORY DOMAIN-CONTAINING PROTEIN"/>
    <property type="match status" value="1"/>
</dbReference>
<dbReference type="Gene3D" id="3.40.50.2300">
    <property type="match status" value="1"/>
</dbReference>
<dbReference type="SUPFAM" id="SSF52172">
    <property type="entry name" value="CheY-like"/>
    <property type="match status" value="1"/>
</dbReference>
<dbReference type="Pfam" id="PF08663">
    <property type="entry name" value="HalX"/>
    <property type="match status" value="1"/>
</dbReference>
<dbReference type="InterPro" id="IPR011006">
    <property type="entry name" value="CheY-like_superfamily"/>
</dbReference>
<dbReference type="InterPro" id="IPR050595">
    <property type="entry name" value="Bact_response_regulator"/>
</dbReference>
<evidence type="ECO:0000256" key="3">
    <source>
        <dbReference type="SAM" id="MobiDB-lite"/>
    </source>
</evidence>
<dbReference type="InterPro" id="IPR001789">
    <property type="entry name" value="Sig_transdc_resp-reg_receiver"/>
</dbReference>
<dbReference type="CDD" id="cd17574">
    <property type="entry name" value="REC_OmpR"/>
    <property type="match status" value="1"/>
</dbReference>
<evidence type="ECO:0000313" key="5">
    <source>
        <dbReference type="EMBL" id="MFD1598795.1"/>
    </source>
</evidence>
<dbReference type="SMART" id="SM00448">
    <property type="entry name" value="REC"/>
    <property type="match status" value="1"/>
</dbReference>
<dbReference type="PANTHER" id="PTHR44591">
    <property type="entry name" value="STRESS RESPONSE REGULATOR PROTEIN 1"/>
    <property type="match status" value="1"/>
</dbReference>
<evidence type="ECO:0000259" key="4">
    <source>
        <dbReference type="PROSITE" id="PS50110"/>
    </source>
</evidence>
<dbReference type="PROSITE" id="PS50110">
    <property type="entry name" value="RESPONSE_REGULATORY"/>
    <property type="match status" value="1"/>
</dbReference>
<comment type="caution">
    <text evidence="5">The sequence shown here is derived from an EMBL/GenBank/DDBJ whole genome shotgun (WGS) entry which is preliminary data.</text>
</comment>
<dbReference type="AlphaFoldDB" id="A0ABD6CM06"/>
<dbReference type="EMBL" id="JBHUDK010000006">
    <property type="protein sequence ID" value="MFD1598795.1"/>
    <property type="molecule type" value="Genomic_DNA"/>
</dbReference>
<dbReference type="Pfam" id="PF00072">
    <property type="entry name" value="Response_reg"/>
    <property type="match status" value="1"/>
</dbReference>
<keyword evidence="6" id="KW-1185">Reference proteome</keyword>
<accession>A0ABD6CM06</accession>
<sequence length="222" mass="24777">MTDHDKPVILVAEDERSVAEGYELWLGGQYEVRLAYDGREALETIDDSVDVVLLDRMMPKLSGEQVLGVIRERGIDCPVVMVTAVEPDFDVIEMGFDAYITKPPERQELLDTIEQLLDRTTASDTLQEYHSLMARKGALQTQKTEEELAGSNAYQNLLERIETKRAAADENLGDMGSDIGFVSAIRDLEDDDFGDTGLDAADDFDDIELDDESAFDEAEDDE</sequence>
<protein>
    <submittedName>
        <fullName evidence="5">Response regulator</fullName>
    </submittedName>
</protein>
<reference evidence="5 6" key="1">
    <citation type="journal article" date="2019" name="Int. J. Syst. Evol. Microbiol.">
        <title>The Global Catalogue of Microorganisms (GCM) 10K type strain sequencing project: providing services to taxonomists for standard genome sequencing and annotation.</title>
        <authorList>
            <consortium name="The Broad Institute Genomics Platform"/>
            <consortium name="The Broad Institute Genome Sequencing Center for Infectious Disease"/>
            <person name="Wu L."/>
            <person name="Ma J."/>
        </authorList>
    </citation>
    <scope>NUCLEOTIDE SEQUENCE [LARGE SCALE GENOMIC DNA]</scope>
    <source>
        <strain evidence="5 6">CGMCC 1.12121</strain>
    </source>
</reference>
<evidence type="ECO:0000313" key="6">
    <source>
        <dbReference type="Proteomes" id="UP001597085"/>
    </source>
</evidence>